<evidence type="ECO:0000313" key="3">
    <source>
        <dbReference type="Proteomes" id="UP000269945"/>
    </source>
</evidence>
<dbReference type="FunFam" id="1.10.533.10:FF:000055">
    <property type="entry name" value="Interleukin-1 receptor-associated kinase 3"/>
    <property type="match status" value="1"/>
</dbReference>
<dbReference type="GO" id="GO:0007165">
    <property type="term" value="P:signal transduction"/>
    <property type="evidence" value="ECO:0007669"/>
    <property type="project" value="InterPro"/>
</dbReference>
<evidence type="ECO:0000313" key="2">
    <source>
        <dbReference type="EMBL" id="VCW78569.1"/>
    </source>
</evidence>
<feature type="non-terminal residue" evidence="2">
    <location>
        <position position="1"/>
    </location>
</feature>
<dbReference type="EMBL" id="CYRY02010309">
    <property type="protein sequence ID" value="VCW78569.1"/>
    <property type="molecule type" value="Genomic_DNA"/>
</dbReference>
<comment type="caution">
    <text evidence="2">The sequence shown here is derived from an EMBL/GenBank/DDBJ whole genome shotgun (WGS) entry which is preliminary data.</text>
</comment>
<protein>
    <recommendedName>
        <fullName evidence="1">Death domain-containing protein</fullName>
    </recommendedName>
</protein>
<gene>
    <name evidence="2" type="ORF">BN2614_LOCUS1</name>
</gene>
<organism evidence="2 3">
    <name type="scientific">Gulo gulo</name>
    <name type="common">Wolverine</name>
    <name type="synonym">Gluton</name>
    <dbReference type="NCBI Taxonomy" id="48420"/>
    <lineage>
        <taxon>Eukaryota</taxon>
        <taxon>Metazoa</taxon>
        <taxon>Chordata</taxon>
        <taxon>Craniata</taxon>
        <taxon>Vertebrata</taxon>
        <taxon>Euteleostomi</taxon>
        <taxon>Mammalia</taxon>
        <taxon>Eutheria</taxon>
        <taxon>Laurasiatheria</taxon>
        <taxon>Carnivora</taxon>
        <taxon>Caniformia</taxon>
        <taxon>Musteloidea</taxon>
        <taxon>Mustelidae</taxon>
        <taxon>Guloninae</taxon>
        <taxon>Gulo</taxon>
    </lineage>
</organism>
<keyword evidence="3" id="KW-1185">Reference proteome</keyword>
<dbReference type="Proteomes" id="UP000269945">
    <property type="component" value="Unassembled WGS sequence"/>
</dbReference>
<dbReference type="Gene3D" id="1.10.533.10">
    <property type="entry name" value="Death Domain, Fas"/>
    <property type="match status" value="1"/>
</dbReference>
<proteinExistence type="predicted"/>
<dbReference type="InterPro" id="IPR000488">
    <property type="entry name" value="Death_dom"/>
</dbReference>
<dbReference type="SMART" id="SM00005">
    <property type="entry name" value="DEATH"/>
    <property type="match status" value="1"/>
</dbReference>
<feature type="domain" description="Death" evidence="1">
    <location>
        <begin position="48"/>
        <end position="113"/>
    </location>
</feature>
<accession>A0A9X9LPQ3</accession>
<evidence type="ECO:0000259" key="1">
    <source>
        <dbReference type="PROSITE" id="PS50017"/>
    </source>
</evidence>
<dbReference type="InterPro" id="IPR042747">
    <property type="entry name" value="IRAK3_death"/>
</dbReference>
<dbReference type="PROSITE" id="PS50017">
    <property type="entry name" value="DEATH_DOMAIN"/>
    <property type="match status" value="1"/>
</dbReference>
<reference evidence="2 3" key="1">
    <citation type="submission" date="2018-10" db="EMBL/GenBank/DDBJ databases">
        <authorList>
            <person name="Ekblom R."/>
            <person name="Jareborg N."/>
        </authorList>
    </citation>
    <scope>NUCLEOTIDE SEQUENCE [LARGE SCALE GENOMIC DNA]</scope>
    <source>
        <tissue evidence="2">Muscle</tissue>
    </source>
</reference>
<name>A0A9X9LPQ3_GULGU</name>
<sequence length="154" mass="16948">MAWTAAATARSCGARGALTAHTLLFDLPPTLLGELCAVLDSCDGALGWRGLAERLSNSWLDVRHIEKYVDQGKSGTRELLWSWAQKNKTIGDLLEILQEMGHHRAIHLIVNHGAALNPSEQRHQGDGFPNMLPKETAHVTVDNVLIPERNEKGK</sequence>
<dbReference type="Pfam" id="PF00531">
    <property type="entry name" value="Death"/>
    <property type="match status" value="1"/>
</dbReference>
<dbReference type="InterPro" id="IPR011029">
    <property type="entry name" value="DEATH-like_dom_sf"/>
</dbReference>
<dbReference type="AlphaFoldDB" id="A0A9X9LPQ3"/>
<dbReference type="CDD" id="cd08796">
    <property type="entry name" value="Death_IRAK-M"/>
    <property type="match status" value="1"/>
</dbReference>
<dbReference type="SUPFAM" id="SSF47986">
    <property type="entry name" value="DEATH domain"/>
    <property type="match status" value="1"/>
</dbReference>